<feature type="domain" description="Wall-associated receptor kinase" evidence="8">
    <location>
        <begin position="177"/>
        <end position="222"/>
    </location>
</feature>
<proteinExistence type="predicted"/>
<dbReference type="Pfam" id="PF08488">
    <property type="entry name" value="WAK"/>
    <property type="match status" value="1"/>
</dbReference>
<evidence type="ECO:0000259" key="8">
    <source>
        <dbReference type="Pfam" id="PF08488"/>
    </source>
</evidence>
<keyword evidence="6" id="KW-0325">Glycoprotein</keyword>
<comment type="subcellular location">
    <subcellularLocation>
        <location evidence="1">Membrane</location>
        <topology evidence="1">Single-pass type I membrane protein</topology>
    </subcellularLocation>
</comment>
<evidence type="ECO:0000256" key="3">
    <source>
        <dbReference type="ARBA" id="ARBA00022679"/>
    </source>
</evidence>
<evidence type="ECO:0000313" key="10">
    <source>
        <dbReference type="EMBL" id="KAF2301582.1"/>
    </source>
</evidence>
<dbReference type="Proteomes" id="UP000467840">
    <property type="component" value="Chromosome 4"/>
</dbReference>
<organism evidence="10 11">
    <name type="scientific">Hevea brasiliensis</name>
    <name type="common">Para rubber tree</name>
    <name type="synonym">Siphonia brasiliensis</name>
    <dbReference type="NCBI Taxonomy" id="3981"/>
    <lineage>
        <taxon>Eukaryota</taxon>
        <taxon>Viridiplantae</taxon>
        <taxon>Streptophyta</taxon>
        <taxon>Embryophyta</taxon>
        <taxon>Tracheophyta</taxon>
        <taxon>Spermatophyta</taxon>
        <taxon>Magnoliopsida</taxon>
        <taxon>eudicotyledons</taxon>
        <taxon>Gunneridae</taxon>
        <taxon>Pentapetalae</taxon>
        <taxon>rosids</taxon>
        <taxon>fabids</taxon>
        <taxon>Malpighiales</taxon>
        <taxon>Euphorbiaceae</taxon>
        <taxon>Crotonoideae</taxon>
        <taxon>Micrandreae</taxon>
        <taxon>Hevea</taxon>
    </lineage>
</organism>
<keyword evidence="2" id="KW-0418">Kinase</keyword>
<evidence type="ECO:0000259" key="9">
    <source>
        <dbReference type="Pfam" id="PF13947"/>
    </source>
</evidence>
<keyword evidence="4" id="KW-0732">Signal</keyword>
<dbReference type="GO" id="GO:0016020">
    <property type="term" value="C:membrane"/>
    <property type="evidence" value="ECO:0007669"/>
    <property type="project" value="UniProtKB-SubCell"/>
</dbReference>
<accession>A0A6A6LJI7</accession>
<dbReference type="AlphaFoldDB" id="A0A6A6LJI7"/>
<feature type="compositionally biased region" description="Basic and acidic residues" evidence="7">
    <location>
        <begin position="1"/>
        <end position="19"/>
    </location>
</feature>
<evidence type="ECO:0000256" key="7">
    <source>
        <dbReference type="SAM" id="MobiDB-lite"/>
    </source>
</evidence>
<dbReference type="Pfam" id="PF13947">
    <property type="entry name" value="GUB_WAK_bind"/>
    <property type="match status" value="1"/>
</dbReference>
<evidence type="ECO:0000256" key="2">
    <source>
        <dbReference type="ARBA" id="ARBA00022527"/>
    </source>
</evidence>
<dbReference type="GO" id="GO:0030247">
    <property type="term" value="F:polysaccharide binding"/>
    <property type="evidence" value="ECO:0007669"/>
    <property type="project" value="InterPro"/>
</dbReference>
<sequence>MHLGLRDGKISRSRGDPPRPDQFQLASIARPNCKDHCGNINIPFPFGTGKSCYLDEWFEIECNETGAFISKINMELLNISIRWPDVKSPIISYDCSDMETDQPLNLTGSPFFISFSNVFTAAGCNTRALMIDESLQRLGCESKCLGQKDVDWQEMLSNLMKDGSSPRNYHWMMDDYCNNGTDCCQITIPSSLQAFDPRFQAIDDNQSTDGCKLAFLAGTCETNSWREKDSNVQFLMALTWNVNSTRKKDYIRMINSGQWKSAFPENLDCSYGSSSSFNELIIRCSCNLGNEGNPPLLFYFLLP</sequence>
<comment type="caution">
    <text evidence="10">The sequence shown here is derived from an EMBL/GenBank/DDBJ whole genome shotgun (WGS) entry which is preliminary data.</text>
</comment>
<keyword evidence="5" id="KW-1015">Disulfide bond</keyword>
<name>A0A6A6LJI7_HEVBR</name>
<feature type="domain" description="Wall-associated receptor kinase galacturonan-binding" evidence="9">
    <location>
        <begin position="33"/>
        <end position="81"/>
    </location>
</feature>
<evidence type="ECO:0000256" key="6">
    <source>
        <dbReference type="ARBA" id="ARBA00023180"/>
    </source>
</evidence>
<evidence type="ECO:0000256" key="5">
    <source>
        <dbReference type="ARBA" id="ARBA00023157"/>
    </source>
</evidence>
<evidence type="ECO:0000256" key="4">
    <source>
        <dbReference type="ARBA" id="ARBA00022729"/>
    </source>
</evidence>
<feature type="region of interest" description="Disordered" evidence="7">
    <location>
        <begin position="1"/>
        <end position="20"/>
    </location>
</feature>
<reference evidence="10 11" key="1">
    <citation type="journal article" date="2020" name="Mol. Plant">
        <title>The Chromosome-Based Rubber Tree Genome Provides New Insights into Spurge Genome Evolution and Rubber Biosynthesis.</title>
        <authorList>
            <person name="Liu J."/>
            <person name="Shi C."/>
            <person name="Shi C.C."/>
            <person name="Li W."/>
            <person name="Zhang Q.J."/>
            <person name="Zhang Y."/>
            <person name="Li K."/>
            <person name="Lu H.F."/>
            <person name="Shi C."/>
            <person name="Zhu S.T."/>
            <person name="Xiao Z.Y."/>
            <person name="Nan H."/>
            <person name="Yue Y."/>
            <person name="Zhu X.G."/>
            <person name="Wu Y."/>
            <person name="Hong X.N."/>
            <person name="Fan G.Y."/>
            <person name="Tong Y."/>
            <person name="Zhang D."/>
            <person name="Mao C.L."/>
            <person name="Liu Y.L."/>
            <person name="Hao S.J."/>
            <person name="Liu W.Q."/>
            <person name="Lv M.Q."/>
            <person name="Zhang H.B."/>
            <person name="Liu Y."/>
            <person name="Hu-Tang G.R."/>
            <person name="Wang J.P."/>
            <person name="Wang J.H."/>
            <person name="Sun Y.H."/>
            <person name="Ni S.B."/>
            <person name="Chen W.B."/>
            <person name="Zhang X.C."/>
            <person name="Jiao Y.N."/>
            <person name="Eichler E.E."/>
            <person name="Li G.H."/>
            <person name="Liu X."/>
            <person name="Gao L.Z."/>
        </authorList>
    </citation>
    <scope>NUCLEOTIDE SEQUENCE [LARGE SCALE GENOMIC DNA]</scope>
    <source>
        <strain evidence="11">cv. GT1</strain>
        <tissue evidence="10">Leaf</tissue>
    </source>
</reference>
<dbReference type="GO" id="GO:0004674">
    <property type="term" value="F:protein serine/threonine kinase activity"/>
    <property type="evidence" value="ECO:0007669"/>
    <property type="project" value="UniProtKB-KW"/>
</dbReference>
<protein>
    <submittedName>
        <fullName evidence="10">Uncharacterized protein</fullName>
    </submittedName>
</protein>
<dbReference type="EMBL" id="JAAGAX010000010">
    <property type="protein sequence ID" value="KAF2301582.1"/>
    <property type="molecule type" value="Genomic_DNA"/>
</dbReference>
<evidence type="ECO:0000256" key="1">
    <source>
        <dbReference type="ARBA" id="ARBA00004479"/>
    </source>
</evidence>
<keyword evidence="11" id="KW-1185">Reference proteome</keyword>
<keyword evidence="3" id="KW-0808">Transferase</keyword>
<keyword evidence="2" id="KW-0723">Serine/threonine-protein kinase</keyword>
<evidence type="ECO:0000313" key="11">
    <source>
        <dbReference type="Proteomes" id="UP000467840"/>
    </source>
</evidence>
<dbReference type="InterPro" id="IPR025287">
    <property type="entry name" value="WAK_GUB"/>
</dbReference>
<dbReference type="PANTHER" id="PTHR33491">
    <property type="entry name" value="OSJNBA0016N04.9 PROTEIN"/>
    <property type="match status" value="1"/>
</dbReference>
<gene>
    <name evidence="10" type="ORF">GH714_026990</name>
</gene>
<dbReference type="InterPro" id="IPR013695">
    <property type="entry name" value="WAK"/>
</dbReference>